<keyword evidence="3" id="KW-1015">Disulfide bond</keyword>
<sequence length="212" mass="23397">MNSSIPKSVRDLSFTASDGKQVSLADLTGRIVVLSDVMTLCQETCPIDTATVVQTARAEEHPASGKSPVFISLTVDPGRDGTAQLSAYRHLFTGPPSNWQAWTGSSKNVNALWDYFGVWRKRVANGPGPAPRNWRTGAPLTYDVQHSDEVFFLDASGRERFVLEGTPYAPGGTVPKTLRDFMNDEGRKNLRSPKSTAWTEAQAETVLRWLRR</sequence>
<dbReference type="GO" id="GO:0046872">
    <property type="term" value="F:metal ion binding"/>
    <property type="evidence" value="ECO:0007669"/>
    <property type="project" value="UniProtKB-KW"/>
</dbReference>
<protein>
    <recommendedName>
        <fullName evidence="6">SCO family protein</fullName>
    </recommendedName>
</protein>
<dbReference type="AlphaFoldDB" id="A0A916T0Z6"/>
<comment type="similarity">
    <text evidence="1">Belongs to the SCO1/2 family.</text>
</comment>
<feature type="binding site" evidence="2">
    <location>
        <position position="41"/>
    </location>
    <ligand>
        <name>Cu cation</name>
        <dbReference type="ChEBI" id="CHEBI:23378"/>
    </ligand>
</feature>
<keyword evidence="2" id="KW-0479">Metal-binding</keyword>
<dbReference type="RefSeq" id="WP_188836371.1">
    <property type="nucleotide sequence ID" value="NZ_BMHI01000002.1"/>
</dbReference>
<dbReference type="PANTHER" id="PTHR12151:SF25">
    <property type="entry name" value="LINALOOL DEHYDRATASE_ISOMERASE DOMAIN-CONTAINING PROTEIN"/>
    <property type="match status" value="1"/>
</dbReference>
<name>A0A916T0Z6_9MICO</name>
<dbReference type="InterPro" id="IPR003782">
    <property type="entry name" value="SCO1/SenC"/>
</dbReference>
<keyword evidence="5" id="KW-1185">Reference proteome</keyword>
<dbReference type="CDD" id="cd02968">
    <property type="entry name" value="SCO"/>
    <property type="match status" value="1"/>
</dbReference>
<dbReference type="InterPro" id="IPR036249">
    <property type="entry name" value="Thioredoxin-like_sf"/>
</dbReference>
<dbReference type="PANTHER" id="PTHR12151">
    <property type="entry name" value="ELECTRON TRANSPORT PROTIN SCO1/SENC FAMILY MEMBER"/>
    <property type="match status" value="1"/>
</dbReference>
<accession>A0A916T0Z6</accession>
<evidence type="ECO:0000256" key="3">
    <source>
        <dbReference type="PIRSR" id="PIRSR603782-2"/>
    </source>
</evidence>
<dbReference type="Gene3D" id="3.40.30.10">
    <property type="entry name" value="Glutaredoxin"/>
    <property type="match status" value="1"/>
</dbReference>
<reference evidence="4" key="2">
    <citation type="submission" date="2020-09" db="EMBL/GenBank/DDBJ databases">
        <authorList>
            <person name="Sun Q."/>
            <person name="Zhou Y."/>
        </authorList>
    </citation>
    <scope>NUCLEOTIDE SEQUENCE</scope>
    <source>
        <strain evidence="4">CGMCC 1.15085</strain>
    </source>
</reference>
<organism evidence="4 5">
    <name type="scientific">Flexivirga endophytica</name>
    <dbReference type="NCBI Taxonomy" id="1849103"/>
    <lineage>
        <taxon>Bacteria</taxon>
        <taxon>Bacillati</taxon>
        <taxon>Actinomycetota</taxon>
        <taxon>Actinomycetes</taxon>
        <taxon>Micrococcales</taxon>
        <taxon>Dermacoccaceae</taxon>
        <taxon>Flexivirga</taxon>
    </lineage>
</organism>
<dbReference type="SUPFAM" id="SSF52833">
    <property type="entry name" value="Thioredoxin-like"/>
    <property type="match status" value="1"/>
</dbReference>
<gene>
    <name evidence="4" type="ORF">GCM10011492_15420</name>
</gene>
<evidence type="ECO:0000256" key="1">
    <source>
        <dbReference type="ARBA" id="ARBA00010996"/>
    </source>
</evidence>
<keyword evidence="2" id="KW-0186">Copper</keyword>
<dbReference type="Pfam" id="PF02630">
    <property type="entry name" value="SCO1-SenC"/>
    <property type="match status" value="1"/>
</dbReference>
<feature type="disulfide bond" description="Redox-active" evidence="3">
    <location>
        <begin position="41"/>
        <end position="45"/>
    </location>
</feature>
<evidence type="ECO:0000313" key="4">
    <source>
        <dbReference type="EMBL" id="GGB26155.1"/>
    </source>
</evidence>
<dbReference type="EMBL" id="BMHI01000002">
    <property type="protein sequence ID" value="GGB26155.1"/>
    <property type="molecule type" value="Genomic_DNA"/>
</dbReference>
<evidence type="ECO:0008006" key="6">
    <source>
        <dbReference type="Google" id="ProtNLM"/>
    </source>
</evidence>
<reference evidence="4" key="1">
    <citation type="journal article" date="2014" name="Int. J. Syst. Evol. Microbiol.">
        <title>Complete genome sequence of Corynebacterium casei LMG S-19264T (=DSM 44701T), isolated from a smear-ripened cheese.</title>
        <authorList>
            <consortium name="US DOE Joint Genome Institute (JGI-PGF)"/>
            <person name="Walter F."/>
            <person name="Albersmeier A."/>
            <person name="Kalinowski J."/>
            <person name="Ruckert C."/>
        </authorList>
    </citation>
    <scope>NUCLEOTIDE SEQUENCE</scope>
    <source>
        <strain evidence="4">CGMCC 1.15085</strain>
    </source>
</reference>
<dbReference type="Proteomes" id="UP000636793">
    <property type="component" value="Unassembled WGS sequence"/>
</dbReference>
<evidence type="ECO:0000256" key="2">
    <source>
        <dbReference type="PIRSR" id="PIRSR603782-1"/>
    </source>
</evidence>
<comment type="caution">
    <text evidence="4">The sequence shown here is derived from an EMBL/GenBank/DDBJ whole genome shotgun (WGS) entry which is preliminary data.</text>
</comment>
<evidence type="ECO:0000313" key="5">
    <source>
        <dbReference type="Proteomes" id="UP000636793"/>
    </source>
</evidence>
<proteinExistence type="inferred from homology"/>
<feature type="binding site" evidence="2">
    <location>
        <position position="45"/>
    </location>
    <ligand>
        <name>Cu cation</name>
        <dbReference type="ChEBI" id="CHEBI:23378"/>
    </ligand>
</feature>